<evidence type="ECO:0000313" key="1">
    <source>
        <dbReference type="EMBL" id="MBB4264875.1"/>
    </source>
</evidence>
<dbReference type="PANTHER" id="PTHR47623:SF1">
    <property type="entry name" value="OS09G0287300 PROTEIN"/>
    <property type="match status" value="1"/>
</dbReference>
<dbReference type="Pfam" id="PF00300">
    <property type="entry name" value="His_Phos_1"/>
    <property type="match status" value="1"/>
</dbReference>
<dbReference type="InterPro" id="IPR029033">
    <property type="entry name" value="His_PPase_superfam"/>
</dbReference>
<dbReference type="Proteomes" id="UP000554286">
    <property type="component" value="Unassembled WGS sequence"/>
</dbReference>
<proteinExistence type="predicted"/>
<evidence type="ECO:0000313" key="2">
    <source>
        <dbReference type="Proteomes" id="UP000554286"/>
    </source>
</evidence>
<dbReference type="SUPFAM" id="SSF53254">
    <property type="entry name" value="Phosphoglycerate mutase-like"/>
    <property type="match status" value="1"/>
</dbReference>
<dbReference type="Gene3D" id="3.40.50.1240">
    <property type="entry name" value="Phosphoglycerate mutase-like"/>
    <property type="match status" value="1"/>
</dbReference>
<dbReference type="InterPro" id="IPR013078">
    <property type="entry name" value="His_Pase_superF_clade-1"/>
</dbReference>
<keyword evidence="1" id="KW-0378">Hydrolase</keyword>
<dbReference type="CDD" id="cd07067">
    <property type="entry name" value="HP_PGM_like"/>
    <property type="match status" value="1"/>
</dbReference>
<dbReference type="GO" id="GO:0016787">
    <property type="term" value="F:hydrolase activity"/>
    <property type="evidence" value="ECO:0007669"/>
    <property type="project" value="UniProtKB-KW"/>
</dbReference>
<dbReference type="AlphaFoldDB" id="A0A7W6W8C7"/>
<dbReference type="SMART" id="SM00855">
    <property type="entry name" value="PGAM"/>
    <property type="match status" value="1"/>
</dbReference>
<reference evidence="1 2" key="1">
    <citation type="submission" date="2020-08" db="EMBL/GenBank/DDBJ databases">
        <title>Genome sequencing of Purple Non-Sulfur Bacteria from various extreme environments.</title>
        <authorList>
            <person name="Mayer M."/>
        </authorList>
    </citation>
    <scope>NUCLEOTIDE SEQUENCE [LARGE SCALE GENOMIC DNA]</scope>
    <source>
        <strain evidence="1 2">JA131</strain>
    </source>
</reference>
<dbReference type="PANTHER" id="PTHR47623">
    <property type="entry name" value="OS09G0287300 PROTEIN"/>
    <property type="match status" value="1"/>
</dbReference>
<dbReference type="RefSeq" id="WP_184042498.1">
    <property type="nucleotide sequence ID" value="NZ_JACIGK010000002.1"/>
</dbReference>
<keyword evidence="2" id="KW-1185">Reference proteome</keyword>
<dbReference type="EMBL" id="JACIGK010000002">
    <property type="protein sequence ID" value="MBB4264875.1"/>
    <property type="molecule type" value="Genomic_DNA"/>
</dbReference>
<protein>
    <submittedName>
        <fullName evidence="1">Phosphohistidine phosphatase</fullName>
        <ecNumber evidence="1">3.1.3.-</ecNumber>
    </submittedName>
</protein>
<accession>A0A7W6W8C7</accession>
<sequence length="176" mass="19252">MKYLYLLRHAKSSWENPNIPDHDRPLARRGERAGAAIATVVAALSPRPDLVLCSTATRAQETLALVRHALGDTPVRLEPVLYTLEAVHLRQHLERLDDAATAVLVIGHNPSLEVLAQDLAAADSGPAMTRLRRKFPTATLADLDLPIATWAALGETLARGDAHLRRFTRPADLRSP</sequence>
<organism evidence="1 2">
    <name type="scientific">Roseospira visakhapatnamensis</name>
    <dbReference type="NCBI Taxonomy" id="390880"/>
    <lineage>
        <taxon>Bacteria</taxon>
        <taxon>Pseudomonadati</taxon>
        <taxon>Pseudomonadota</taxon>
        <taxon>Alphaproteobacteria</taxon>
        <taxon>Rhodospirillales</taxon>
        <taxon>Rhodospirillaceae</taxon>
        <taxon>Roseospira</taxon>
    </lineage>
</organism>
<comment type="caution">
    <text evidence="1">The sequence shown here is derived from an EMBL/GenBank/DDBJ whole genome shotgun (WGS) entry which is preliminary data.</text>
</comment>
<gene>
    <name evidence="1" type="ORF">GGD89_000482</name>
</gene>
<dbReference type="EC" id="3.1.3.-" evidence="1"/>
<name>A0A7W6W8C7_9PROT</name>